<dbReference type="Gene3D" id="3.30.429.10">
    <property type="entry name" value="Macrophage Migration Inhibitory Factor"/>
    <property type="match status" value="2"/>
</dbReference>
<evidence type="ECO:0000313" key="2">
    <source>
        <dbReference type="Proteomes" id="UP000294593"/>
    </source>
</evidence>
<gene>
    <name evidence="1" type="ORF">EV672_105134</name>
</gene>
<dbReference type="AlphaFoldDB" id="A0A4R6RBC2"/>
<dbReference type="EMBL" id="SNXW01000005">
    <property type="protein sequence ID" value="TDP82947.1"/>
    <property type="molecule type" value="Genomic_DNA"/>
</dbReference>
<name>A0A4R6RBC2_9BURK</name>
<proteinExistence type="predicted"/>
<comment type="caution">
    <text evidence="1">The sequence shown here is derived from an EMBL/GenBank/DDBJ whole genome shotgun (WGS) entry which is preliminary data.</text>
</comment>
<dbReference type="SUPFAM" id="SSF55331">
    <property type="entry name" value="Tautomerase/MIF"/>
    <property type="match status" value="1"/>
</dbReference>
<dbReference type="InterPro" id="IPR014347">
    <property type="entry name" value="Tautomerase/MIF_sf"/>
</dbReference>
<dbReference type="RefSeq" id="WP_133608941.1">
    <property type="nucleotide sequence ID" value="NZ_SNXW01000005.1"/>
</dbReference>
<sequence>MPILHLHLAEGQHSDAAIGELVLAASRLYAEVLQSPIERVRVFAQLYRPQHVAVAGRLVSEGQAGAPFFEFLVLEGRPVAQCQDLLTRFTELIVDTLGVDRSGVRGVCKPVPPALWAIAGQPASAVRAAEVQARAP</sequence>
<dbReference type="Proteomes" id="UP000294593">
    <property type="component" value="Unassembled WGS sequence"/>
</dbReference>
<organism evidence="1 2">
    <name type="scientific">Aquabacterium commune</name>
    <dbReference type="NCBI Taxonomy" id="70586"/>
    <lineage>
        <taxon>Bacteria</taxon>
        <taxon>Pseudomonadati</taxon>
        <taxon>Pseudomonadota</taxon>
        <taxon>Betaproteobacteria</taxon>
        <taxon>Burkholderiales</taxon>
        <taxon>Aquabacterium</taxon>
    </lineage>
</organism>
<reference evidence="1 2" key="1">
    <citation type="submission" date="2019-03" db="EMBL/GenBank/DDBJ databases">
        <title>Genomic Encyclopedia of Type Strains, Phase IV (KMG-IV): sequencing the most valuable type-strain genomes for metagenomic binning, comparative biology and taxonomic classification.</title>
        <authorList>
            <person name="Goeker M."/>
        </authorList>
    </citation>
    <scope>NUCLEOTIDE SEQUENCE [LARGE SCALE GENOMIC DNA]</scope>
    <source>
        <strain evidence="1 2">DSM 11901</strain>
    </source>
</reference>
<keyword evidence="2" id="KW-1185">Reference proteome</keyword>
<evidence type="ECO:0000313" key="1">
    <source>
        <dbReference type="EMBL" id="TDP82947.1"/>
    </source>
</evidence>
<dbReference type="OrthoDB" id="9804765at2"/>
<accession>A0A4R6RBC2</accession>
<protein>
    <submittedName>
        <fullName evidence="1">4-oxalocrotonate tautomerase</fullName>
    </submittedName>
</protein>